<proteinExistence type="predicted"/>
<dbReference type="InterPro" id="IPR013785">
    <property type="entry name" value="Aldolase_TIM"/>
</dbReference>
<dbReference type="CDD" id="cd04735">
    <property type="entry name" value="OYE_like_4_FMN"/>
    <property type="match status" value="1"/>
</dbReference>
<evidence type="ECO:0000313" key="5">
    <source>
        <dbReference type="EMBL" id="MBB3126650.1"/>
    </source>
</evidence>
<gene>
    <name evidence="5" type="ORF">FHS19_001304</name>
</gene>
<dbReference type="PANTHER" id="PTHR43656:SF2">
    <property type="entry name" value="BINDING OXIDOREDUCTASE, PUTATIVE (AFU_ORTHOLOGUE AFUA_2G08260)-RELATED"/>
    <property type="match status" value="1"/>
</dbReference>
<feature type="domain" description="NADH:flavin oxidoreductase/NADH oxidase N-terminal" evidence="4">
    <location>
        <begin position="8"/>
        <end position="335"/>
    </location>
</feature>
<dbReference type="PANTHER" id="PTHR43656">
    <property type="entry name" value="BINDING OXIDOREDUCTASE, PUTATIVE (AFU_ORTHOLOGUE AFUA_2G08260)-RELATED"/>
    <property type="match status" value="1"/>
</dbReference>
<dbReference type="EMBL" id="JACHXJ010000001">
    <property type="protein sequence ID" value="MBB3126650.1"/>
    <property type="molecule type" value="Genomic_DNA"/>
</dbReference>
<dbReference type="Pfam" id="PF00724">
    <property type="entry name" value="Oxidored_FMN"/>
    <property type="match status" value="1"/>
</dbReference>
<keyword evidence="1" id="KW-0285">Flavoprotein</keyword>
<evidence type="ECO:0000256" key="1">
    <source>
        <dbReference type="ARBA" id="ARBA00022630"/>
    </source>
</evidence>
<comment type="caution">
    <text evidence="5">The sequence shown here is derived from an EMBL/GenBank/DDBJ whole genome shotgun (WGS) entry which is preliminary data.</text>
</comment>
<reference evidence="5 6" key="1">
    <citation type="submission" date="2020-08" db="EMBL/GenBank/DDBJ databases">
        <title>Genomic Encyclopedia of Type Strains, Phase III (KMG-III): the genomes of soil and plant-associated and newly described type strains.</title>
        <authorList>
            <person name="Whitman W."/>
        </authorList>
    </citation>
    <scope>NUCLEOTIDE SEQUENCE [LARGE SCALE GENOMIC DNA]</scope>
    <source>
        <strain evidence="5 6">CECT 5831</strain>
    </source>
</reference>
<organism evidence="5 6">
    <name type="scientific">Paenibacillus rhizosphaerae</name>
    <dbReference type="NCBI Taxonomy" id="297318"/>
    <lineage>
        <taxon>Bacteria</taxon>
        <taxon>Bacillati</taxon>
        <taxon>Bacillota</taxon>
        <taxon>Bacilli</taxon>
        <taxon>Bacillales</taxon>
        <taxon>Paenibacillaceae</taxon>
        <taxon>Paenibacillus</taxon>
    </lineage>
</organism>
<feature type="region of interest" description="Disordered" evidence="3">
    <location>
        <begin position="114"/>
        <end position="135"/>
    </location>
</feature>
<name>A0A839TLP4_9BACL</name>
<dbReference type="SUPFAM" id="SSF51395">
    <property type="entry name" value="FMN-linked oxidoreductases"/>
    <property type="match status" value="1"/>
</dbReference>
<sequence length="379" mass="41487">MKKSYSPLFDPFHFPSADITIKNRIVMSPMTHMSSNADGSVSEQEILYYKRRSQGAAMVITAATYVTQQGGMLGAPGADNDALIPGLRRLASTIQGNGAKAVLQIFHTGRQGSKTGDYVSAGNIPEDREGAPVPRSLTEQEIEGIIHAYAEAARRAVDAGFDGVEIHGGNGNLLHQFFSPFTNRRTDRYGGSLKKRMTLALAIIREVLRTVRKESEKPFLVGFRFSPEEAGTPGITMAETLPFVDALSGTGLDYLHVSLTSFRSAPRRGIQDSRSRLAIIQERVGSRIPVIGVGSIYTPDDALEALSSGIPLIALGRELIMEPDWVQLVSEGREQQIRTTISPLDLQELSIPEPLWNLMMSIPGWFPLRSNPQIVDAER</sequence>
<protein>
    <submittedName>
        <fullName evidence="5">2,4-dienoyl-CoA reductase-like NADH-dependent reductase (Old Yellow Enzyme family)</fullName>
    </submittedName>
</protein>
<evidence type="ECO:0000256" key="3">
    <source>
        <dbReference type="SAM" id="MobiDB-lite"/>
    </source>
</evidence>
<dbReference type="Gene3D" id="3.20.20.70">
    <property type="entry name" value="Aldolase class I"/>
    <property type="match status" value="1"/>
</dbReference>
<evidence type="ECO:0000256" key="2">
    <source>
        <dbReference type="ARBA" id="ARBA00023002"/>
    </source>
</evidence>
<accession>A0A839TLP4</accession>
<evidence type="ECO:0000313" key="6">
    <source>
        <dbReference type="Proteomes" id="UP000517523"/>
    </source>
</evidence>
<dbReference type="InterPro" id="IPR001155">
    <property type="entry name" value="OxRdtase_FMN_N"/>
</dbReference>
<dbReference type="InterPro" id="IPR051799">
    <property type="entry name" value="NADH_flavin_oxidoreductase"/>
</dbReference>
<dbReference type="GO" id="GO:0016491">
    <property type="term" value="F:oxidoreductase activity"/>
    <property type="evidence" value="ECO:0007669"/>
    <property type="project" value="UniProtKB-KW"/>
</dbReference>
<dbReference type="AlphaFoldDB" id="A0A839TLP4"/>
<dbReference type="GO" id="GO:0010181">
    <property type="term" value="F:FMN binding"/>
    <property type="evidence" value="ECO:0007669"/>
    <property type="project" value="InterPro"/>
</dbReference>
<evidence type="ECO:0000259" key="4">
    <source>
        <dbReference type="Pfam" id="PF00724"/>
    </source>
</evidence>
<keyword evidence="2" id="KW-0560">Oxidoreductase</keyword>
<dbReference type="RefSeq" id="WP_183580191.1">
    <property type="nucleotide sequence ID" value="NZ_JACHXJ010000001.1"/>
</dbReference>
<dbReference type="Proteomes" id="UP000517523">
    <property type="component" value="Unassembled WGS sequence"/>
</dbReference>